<name>A0A9P1C8L7_9DINO</name>
<comment type="caution">
    <text evidence="3">The sequence shown here is derived from an EMBL/GenBank/DDBJ whole genome shotgun (WGS) entry which is preliminary data.</text>
</comment>
<gene>
    <name evidence="3" type="ORF">C1SCF055_LOCUS14336</name>
</gene>
<keyword evidence="5" id="KW-1185">Reference proteome</keyword>
<dbReference type="SUPFAM" id="SSF52949">
    <property type="entry name" value="Macro domain-like"/>
    <property type="match status" value="1"/>
</dbReference>
<dbReference type="Proteomes" id="UP001152797">
    <property type="component" value="Unassembled WGS sequence"/>
</dbReference>
<dbReference type="Pfam" id="PF10021">
    <property type="entry name" value="PARG_cat_microb"/>
    <property type="match status" value="1"/>
</dbReference>
<accession>A0A9P1C8L7</accession>
<feature type="domain" description="Microbial-type PARG catalytic" evidence="2">
    <location>
        <begin position="126"/>
        <end position="210"/>
    </location>
</feature>
<protein>
    <submittedName>
        <fullName evidence="4">Microbial-type PARG catalytic domain-containing protein</fullName>
    </submittedName>
</protein>
<evidence type="ECO:0000313" key="3">
    <source>
        <dbReference type="EMBL" id="CAI3987029.1"/>
    </source>
</evidence>
<dbReference type="EMBL" id="CAMXCT020001126">
    <property type="protein sequence ID" value="CAL1140404.1"/>
    <property type="molecule type" value="Genomic_DNA"/>
</dbReference>
<reference evidence="4 5" key="2">
    <citation type="submission" date="2024-05" db="EMBL/GenBank/DDBJ databases">
        <authorList>
            <person name="Chen Y."/>
            <person name="Shah S."/>
            <person name="Dougan E. K."/>
            <person name="Thang M."/>
            <person name="Chan C."/>
        </authorList>
    </citation>
    <scope>NUCLEOTIDE SEQUENCE [LARGE SCALE GENOMIC DNA]</scope>
</reference>
<dbReference type="InterPro" id="IPR012664">
    <property type="entry name" value="CHP02452"/>
</dbReference>
<dbReference type="Gene3D" id="3.40.220.10">
    <property type="entry name" value="Leucine Aminopeptidase, subunit E, domain 1"/>
    <property type="match status" value="1"/>
</dbReference>
<evidence type="ECO:0000313" key="5">
    <source>
        <dbReference type="Proteomes" id="UP001152797"/>
    </source>
</evidence>
<dbReference type="InterPro" id="IPR019261">
    <property type="entry name" value="PARG_cat_microbial"/>
</dbReference>
<dbReference type="AlphaFoldDB" id="A0A9P1C8L7"/>
<organism evidence="3">
    <name type="scientific">Cladocopium goreaui</name>
    <dbReference type="NCBI Taxonomy" id="2562237"/>
    <lineage>
        <taxon>Eukaryota</taxon>
        <taxon>Sar</taxon>
        <taxon>Alveolata</taxon>
        <taxon>Dinophyceae</taxon>
        <taxon>Suessiales</taxon>
        <taxon>Symbiodiniaceae</taxon>
        <taxon>Cladocopium</taxon>
    </lineage>
</organism>
<dbReference type="NCBIfam" id="TIGR02452">
    <property type="entry name" value="TIGR02452 family protein"/>
    <property type="match status" value="1"/>
</dbReference>
<dbReference type="InterPro" id="IPR043472">
    <property type="entry name" value="Macro_dom-like"/>
</dbReference>
<dbReference type="OrthoDB" id="447047at2759"/>
<feature type="compositionally biased region" description="Basic and acidic residues" evidence="1">
    <location>
        <begin position="31"/>
        <end position="46"/>
    </location>
</feature>
<evidence type="ECO:0000313" key="4">
    <source>
        <dbReference type="EMBL" id="CAL4774341.1"/>
    </source>
</evidence>
<dbReference type="EMBL" id="CAMXCT030001126">
    <property type="protein sequence ID" value="CAL4774341.1"/>
    <property type="molecule type" value="Genomic_DNA"/>
</dbReference>
<sequence>MGCKKRLRSASGAFCCKRLRMMGVRRRWTSRKTEPTSEEEKPDIEKNLPASSSSCSQSSQISYAAMDPEAALANPHDAARWLRDFKNAGDGTAKPDMFMIRRLRQLIWLQTERQIFGENEQCWMRTQCVDRGGGVRDTIDQVAPQLRVEVIECDILERAGQLHRSEGYSVAVLNMASPHSPGGGFRSGAGAQEENLFRRSDLFKFLHSSAYPIKDTACLVSPGVTILRGKEQDGYPFLEKTFPVTVLTCAALQHPTLTRDRRYLPRDEKRMRMKIRALLDGAKLAGCDACIFSAFGCGAFGNPPEEVAHLFREELLKRGLKQVSFCIFNDHNAGRRHNPRGNFTPFWETFRDLMDLPGAEIGQSETGP</sequence>
<evidence type="ECO:0000256" key="1">
    <source>
        <dbReference type="SAM" id="MobiDB-lite"/>
    </source>
</evidence>
<dbReference type="PANTHER" id="PTHR35596">
    <property type="entry name" value="DUF2263 DOMAIN-CONTAINING PROTEIN"/>
    <property type="match status" value="1"/>
</dbReference>
<dbReference type="PANTHER" id="PTHR35596:SF1">
    <property type="entry name" value="MICROBIAL-TYPE PARG CATALYTIC DOMAIN-CONTAINING PROTEIN"/>
    <property type="match status" value="1"/>
</dbReference>
<dbReference type="EMBL" id="CAMXCT010001126">
    <property type="protein sequence ID" value="CAI3987029.1"/>
    <property type="molecule type" value="Genomic_DNA"/>
</dbReference>
<feature type="region of interest" description="Disordered" evidence="1">
    <location>
        <begin position="27"/>
        <end position="55"/>
    </location>
</feature>
<evidence type="ECO:0000259" key="2">
    <source>
        <dbReference type="Pfam" id="PF10021"/>
    </source>
</evidence>
<proteinExistence type="predicted"/>
<reference evidence="3" key="1">
    <citation type="submission" date="2022-10" db="EMBL/GenBank/DDBJ databases">
        <authorList>
            <person name="Chen Y."/>
            <person name="Dougan E. K."/>
            <person name="Chan C."/>
            <person name="Rhodes N."/>
            <person name="Thang M."/>
        </authorList>
    </citation>
    <scope>NUCLEOTIDE SEQUENCE</scope>
</reference>